<evidence type="ECO:0008006" key="5">
    <source>
        <dbReference type="Google" id="ProtNLM"/>
    </source>
</evidence>
<feature type="compositionally biased region" description="Basic and acidic residues" evidence="1">
    <location>
        <begin position="411"/>
        <end position="424"/>
    </location>
</feature>
<protein>
    <recommendedName>
        <fullName evidence="5">Ig-like domain-containing protein</fullName>
    </recommendedName>
</protein>
<keyword evidence="2" id="KW-1133">Transmembrane helix</keyword>
<feature type="compositionally biased region" description="Polar residues" evidence="1">
    <location>
        <begin position="478"/>
        <end position="498"/>
    </location>
</feature>
<reference evidence="3" key="1">
    <citation type="submission" date="2024-06" db="EMBL/GenBank/DDBJ databases">
        <authorList>
            <person name="Liu X."/>
            <person name="Lenzi L."/>
            <person name="Haldenby T S."/>
            <person name="Uol C."/>
        </authorList>
    </citation>
    <scope>NUCLEOTIDE SEQUENCE</scope>
</reference>
<evidence type="ECO:0000313" key="3">
    <source>
        <dbReference type="EMBL" id="CAL5131872.1"/>
    </source>
</evidence>
<gene>
    <name evidence="3" type="ORF">CDAUBV1_LOCUS4410</name>
</gene>
<proteinExistence type="predicted"/>
<evidence type="ECO:0000256" key="2">
    <source>
        <dbReference type="SAM" id="Phobius"/>
    </source>
</evidence>
<feature type="region of interest" description="Disordered" evidence="1">
    <location>
        <begin position="277"/>
        <end position="299"/>
    </location>
</feature>
<sequence>MGSSLYNKTVVLRTGRDQKLVYEKTNVQLADSGVYECLSGSFSEVATIHVYQLTDLQSVTFPTRTQLFRIANIRLIRRQFDTARFNDSKEFWLSCSCIVGSQKLLDLITVEWRGGLLGAVKNQTEMNPVYTQTTQRNRTYCRITTKLRLNRPVPDSRVFGEYQCIFSFQKSERVSGRVHLNVAPILRLSYEPPPLPPPNFYGRFICTDPPCTARTDDTNLSDPTVANWTSACDLVAAYPPVLPGGIIWAWNQPEWAAFAIRRVKEVGSSNYLTELSTNNGAGGSAAASTDDDTEGRSPMQVLERRRRSLSNNTSMHVETRSSPSQPVIFWCWTENKFGETAVWWPGPSEEPNSNFWTSVWWPILGVGLELVSLAVVFAFFHYCNRKKRQHRYSHAPRNDDGTSFGLSRLLDTSERHPVVPETKRTTHTGPSRLVPYVRLSSQPRTDISPSEPEPSQISSIDLPSHPHSHSTAAGHVNPSLTNDQEETQPTTKSSQAASSVAPDEHETDEYFWDSDGEVGAPVGKK</sequence>
<organism evidence="3 4">
    <name type="scientific">Calicophoron daubneyi</name>
    <name type="common">Rumen fluke</name>
    <name type="synonym">Paramphistomum daubneyi</name>
    <dbReference type="NCBI Taxonomy" id="300641"/>
    <lineage>
        <taxon>Eukaryota</taxon>
        <taxon>Metazoa</taxon>
        <taxon>Spiralia</taxon>
        <taxon>Lophotrochozoa</taxon>
        <taxon>Platyhelminthes</taxon>
        <taxon>Trematoda</taxon>
        <taxon>Digenea</taxon>
        <taxon>Plagiorchiida</taxon>
        <taxon>Pronocephalata</taxon>
        <taxon>Paramphistomoidea</taxon>
        <taxon>Paramphistomidae</taxon>
        <taxon>Calicophoron</taxon>
    </lineage>
</organism>
<dbReference type="EMBL" id="CAXLJL010000112">
    <property type="protein sequence ID" value="CAL5131872.1"/>
    <property type="molecule type" value="Genomic_DNA"/>
</dbReference>
<evidence type="ECO:0000256" key="1">
    <source>
        <dbReference type="SAM" id="MobiDB-lite"/>
    </source>
</evidence>
<feature type="compositionally biased region" description="Low complexity" evidence="1">
    <location>
        <begin position="277"/>
        <end position="288"/>
    </location>
</feature>
<keyword evidence="2" id="KW-0812">Transmembrane</keyword>
<feature type="region of interest" description="Disordered" evidence="1">
    <location>
        <begin position="390"/>
        <end position="525"/>
    </location>
</feature>
<feature type="compositionally biased region" description="Acidic residues" evidence="1">
    <location>
        <begin position="505"/>
        <end position="516"/>
    </location>
</feature>
<name>A0AAV2T8V4_CALDB</name>
<evidence type="ECO:0000313" key="4">
    <source>
        <dbReference type="Proteomes" id="UP001497525"/>
    </source>
</evidence>
<keyword evidence="2" id="KW-0472">Membrane</keyword>
<feature type="compositionally biased region" description="Low complexity" evidence="1">
    <location>
        <begin position="447"/>
        <end position="460"/>
    </location>
</feature>
<dbReference type="AlphaFoldDB" id="A0AAV2T8V4"/>
<dbReference type="Proteomes" id="UP001497525">
    <property type="component" value="Unassembled WGS sequence"/>
</dbReference>
<accession>A0AAV2T8V4</accession>
<comment type="caution">
    <text evidence="3">The sequence shown here is derived from an EMBL/GenBank/DDBJ whole genome shotgun (WGS) entry which is preliminary data.</text>
</comment>
<feature type="transmembrane region" description="Helical" evidence="2">
    <location>
        <begin position="359"/>
        <end position="383"/>
    </location>
</feature>